<feature type="transmembrane region" description="Helical" evidence="7">
    <location>
        <begin position="282"/>
        <end position="304"/>
    </location>
</feature>
<protein>
    <recommendedName>
        <fullName evidence="7">GDP-mannose transporter</fullName>
        <shortName evidence="7">GMT</shortName>
    </recommendedName>
</protein>
<dbReference type="PANTHER" id="PTHR11132">
    <property type="entry name" value="SOLUTE CARRIER FAMILY 35"/>
    <property type="match status" value="1"/>
</dbReference>
<name>A0A8H6FJW6_9LECA</name>
<gene>
    <name evidence="10" type="ORF">HO133_004189</name>
</gene>
<evidence type="ECO:0000256" key="2">
    <source>
        <dbReference type="ARBA" id="ARBA00010425"/>
    </source>
</evidence>
<keyword evidence="11" id="KW-1185">Reference proteome</keyword>
<evidence type="ECO:0000256" key="8">
    <source>
        <dbReference type="SAM" id="MobiDB-lite"/>
    </source>
</evidence>
<comment type="caution">
    <text evidence="10">The sequence shown here is derived from an EMBL/GenBank/DDBJ whole genome shotgun (WGS) entry which is preliminary data.</text>
</comment>
<feature type="transmembrane region" description="Helical" evidence="7">
    <location>
        <begin position="96"/>
        <end position="116"/>
    </location>
</feature>
<evidence type="ECO:0000256" key="6">
    <source>
        <dbReference type="ARBA" id="ARBA00023136"/>
    </source>
</evidence>
<feature type="transmembrane region" description="Helical" evidence="7">
    <location>
        <begin position="66"/>
        <end position="84"/>
    </location>
</feature>
<feature type="transmembrane region" description="Helical" evidence="7">
    <location>
        <begin position="128"/>
        <end position="146"/>
    </location>
</feature>
<keyword evidence="5 7" id="KW-1133">Transmembrane helix</keyword>
<dbReference type="GeneID" id="59332598"/>
<reference evidence="10 11" key="1">
    <citation type="journal article" date="2020" name="Genomics">
        <title>Complete, high-quality genomes from long-read metagenomic sequencing of two wolf lichen thalli reveals enigmatic genome architecture.</title>
        <authorList>
            <person name="McKenzie S.K."/>
            <person name="Walston R.F."/>
            <person name="Allen J.L."/>
        </authorList>
    </citation>
    <scope>NUCLEOTIDE SEQUENCE [LARGE SCALE GENOMIC DNA]</scope>
    <source>
        <strain evidence="10">WasteWater1</strain>
    </source>
</reference>
<comment type="subcellular location">
    <subcellularLocation>
        <location evidence="7">Golgi apparatus membrane</location>
        <topology evidence="7">Multi-pass membrane protein</topology>
    </subcellularLocation>
    <subcellularLocation>
        <location evidence="7">Cytoplasmic vesicle membrane</location>
        <topology evidence="7">Multi-pass membrane protein</topology>
    </subcellularLocation>
    <subcellularLocation>
        <location evidence="7">Endoplasmic reticulum membrane</location>
        <topology evidence="7">Multi-pass membrane protein</topology>
    </subcellularLocation>
</comment>
<feature type="region of interest" description="Disordered" evidence="8">
    <location>
        <begin position="1"/>
        <end position="58"/>
    </location>
</feature>
<feature type="transmembrane region" description="Helical" evidence="7">
    <location>
        <begin position="158"/>
        <end position="178"/>
    </location>
</feature>
<accession>A0A8H6FJW6</accession>
<dbReference type="EMBL" id="JACCJB010000002">
    <property type="protein sequence ID" value="KAF6229852.1"/>
    <property type="molecule type" value="Genomic_DNA"/>
</dbReference>
<evidence type="ECO:0000259" key="9">
    <source>
        <dbReference type="Pfam" id="PF00892"/>
    </source>
</evidence>
<feature type="compositionally biased region" description="Low complexity" evidence="8">
    <location>
        <begin position="18"/>
        <end position="31"/>
    </location>
</feature>
<sequence length="365" mass="39499">MATITIQPEDLADPKDLPFSSSGSEPRSSFETAANEKPGDEEALLPPSPPSQQEDQHPPSASRAKLLLWMLANALATIGIVFTNKSLFTSTLFKHAQLTFASYHFFMTATLLYLLSRPRFGFFEPKRAKILEMLPLAAAMCLNVILQNFSLAYSSIPFYQICRVLLTPTVAALNFFLYQKTLPRTAVLALLPICAGVGMATYFNARAREGDDGQTTSLPGVVFAFGGVLSSAVYTVWVGVYHAKFGMNSMQLLSNQAPIGSALLLYIIPWTDSFPVFQEVPLNGWMLVLLSGLCACVINISQFYIINEAGAVSSTVVGHVKTVSIVTLGWVIGGNTAADGSVVGFLLAIVGIITYTTIMLKHKPV</sequence>
<feature type="domain" description="EamA" evidence="9">
    <location>
        <begin position="219"/>
        <end position="354"/>
    </location>
</feature>
<dbReference type="Proteomes" id="UP000593566">
    <property type="component" value="Unassembled WGS sequence"/>
</dbReference>
<keyword evidence="7" id="KW-0968">Cytoplasmic vesicle</keyword>
<keyword evidence="7" id="KW-0333">Golgi apparatus</keyword>
<keyword evidence="7" id="KW-0256">Endoplasmic reticulum</keyword>
<dbReference type="InterPro" id="IPR050186">
    <property type="entry name" value="TPT_transporter"/>
</dbReference>
<evidence type="ECO:0000256" key="1">
    <source>
        <dbReference type="ARBA" id="ARBA00003420"/>
    </source>
</evidence>
<dbReference type="RefSeq" id="XP_037157109.1">
    <property type="nucleotide sequence ID" value="XM_037295108.1"/>
</dbReference>
<dbReference type="GO" id="GO:0005789">
    <property type="term" value="C:endoplasmic reticulum membrane"/>
    <property type="evidence" value="ECO:0007669"/>
    <property type="project" value="UniProtKB-SubCell"/>
</dbReference>
<keyword evidence="7" id="KW-0762">Sugar transport</keyword>
<proteinExistence type="inferred from homology"/>
<organism evidence="10 11">
    <name type="scientific">Letharia lupina</name>
    <dbReference type="NCBI Taxonomy" id="560253"/>
    <lineage>
        <taxon>Eukaryota</taxon>
        <taxon>Fungi</taxon>
        <taxon>Dikarya</taxon>
        <taxon>Ascomycota</taxon>
        <taxon>Pezizomycotina</taxon>
        <taxon>Lecanoromycetes</taxon>
        <taxon>OSLEUM clade</taxon>
        <taxon>Lecanoromycetidae</taxon>
        <taxon>Lecanorales</taxon>
        <taxon>Lecanorineae</taxon>
        <taxon>Parmeliaceae</taxon>
        <taxon>Letharia</taxon>
    </lineage>
</organism>
<feature type="transmembrane region" description="Helical" evidence="7">
    <location>
        <begin position="217"/>
        <end position="240"/>
    </location>
</feature>
<keyword evidence="6 7" id="KW-0472">Membrane</keyword>
<evidence type="ECO:0000256" key="5">
    <source>
        <dbReference type="ARBA" id="ARBA00022989"/>
    </source>
</evidence>
<feature type="transmembrane region" description="Helical" evidence="7">
    <location>
        <begin position="340"/>
        <end position="360"/>
    </location>
</feature>
<feature type="transmembrane region" description="Helical" evidence="7">
    <location>
        <begin position="185"/>
        <end position="205"/>
    </location>
</feature>
<evidence type="ECO:0000256" key="3">
    <source>
        <dbReference type="ARBA" id="ARBA00011182"/>
    </source>
</evidence>
<evidence type="ECO:0000313" key="11">
    <source>
        <dbReference type="Proteomes" id="UP000593566"/>
    </source>
</evidence>
<dbReference type="InterPro" id="IPR000620">
    <property type="entry name" value="EamA_dom"/>
</dbReference>
<dbReference type="GO" id="GO:0000139">
    <property type="term" value="C:Golgi membrane"/>
    <property type="evidence" value="ECO:0007669"/>
    <property type="project" value="UniProtKB-SubCell"/>
</dbReference>
<comment type="function">
    <text evidence="1 7">Involved in the import of GDP-mannose from the cytoplasm into the Golgi lumen.</text>
</comment>
<comment type="subunit">
    <text evidence="3 7">Homooligomer.</text>
</comment>
<dbReference type="Pfam" id="PF00892">
    <property type="entry name" value="EamA"/>
    <property type="match status" value="1"/>
</dbReference>
<evidence type="ECO:0000256" key="7">
    <source>
        <dbReference type="RuleBase" id="RU367097"/>
    </source>
</evidence>
<feature type="transmembrane region" description="Helical" evidence="7">
    <location>
        <begin position="316"/>
        <end position="334"/>
    </location>
</feature>
<comment type="similarity">
    <text evidence="2 7">Belongs to the TPT transporter family. SLC35D subfamily.</text>
</comment>
<keyword evidence="4 7" id="KW-0812">Transmembrane</keyword>
<dbReference type="GO" id="GO:0030659">
    <property type="term" value="C:cytoplasmic vesicle membrane"/>
    <property type="evidence" value="ECO:0007669"/>
    <property type="project" value="UniProtKB-SubCell"/>
</dbReference>
<feature type="transmembrane region" description="Helical" evidence="7">
    <location>
        <begin position="252"/>
        <end position="270"/>
    </location>
</feature>
<dbReference type="AlphaFoldDB" id="A0A8H6FJW6"/>
<evidence type="ECO:0000313" key="10">
    <source>
        <dbReference type="EMBL" id="KAF6229852.1"/>
    </source>
</evidence>
<evidence type="ECO:0000256" key="4">
    <source>
        <dbReference type="ARBA" id="ARBA00022692"/>
    </source>
</evidence>
<keyword evidence="7" id="KW-0813">Transport</keyword>